<feature type="transmembrane region" description="Helical" evidence="1">
    <location>
        <begin position="94"/>
        <end position="113"/>
    </location>
</feature>
<keyword evidence="1" id="KW-1133">Transmembrane helix</keyword>
<reference evidence="2 3" key="1">
    <citation type="submission" date="2018-10" db="EMBL/GenBank/DDBJ databases">
        <title>Complete genome sequence of Brevundimonas naejangsanensis BRV3.</title>
        <authorList>
            <person name="Berrios L."/>
            <person name="Ely B."/>
        </authorList>
    </citation>
    <scope>NUCLEOTIDE SEQUENCE [LARGE SCALE GENOMIC DNA]</scope>
    <source>
        <strain evidence="2 3">BRV3</strain>
    </source>
</reference>
<keyword evidence="3" id="KW-1185">Reference proteome</keyword>
<feature type="transmembrane region" description="Helical" evidence="1">
    <location>
        <begin position="133"/>
        <end position="151"/>
    </location>
</feature>
<evidence type="ECO:0000313" key="3">
    <source>
        <dbReference type="Proteomes" id="UP000276984"/>
    </source>
</evidence>
<organism evidence="2 3">
    <name type="scientific">Brevundimonas naejangsanensis</name>
    <dbReference type="NCBI Taxonomy" id="588932"/>
    <lineage>
        <taxon>Bacteria</taxon>
        <taxon>Pseudomonadati</taxon>
        <taxon>Pseudomonadota</taxon>
        <taxon>Alphaproteobacteria</taxon>
        <taxon>Caulobacterales</taxon>
        <taxon>Caulobacteraceae</taxon>
        <taxon>Brevundimonas</taxon>
    </lineage>
</organism>
<name>A0A494RJL8_9CAUL</name>
<feature type="transmembrane region" description="Helical" evidence="1">
    <location>
        <begin position="48"/>
        <end position="67"/>
    </location>
</feature>
<protein>
    <submittedName>
        <fullName evidence="2">Uncharacterized protein</fullName>
    </submittedName>
</protein>
<sequence length="158" mass="17165">MPLGARIRGALLHHWTGQLLSAALLPGWLLLLAASAHASDVIAAIAKQMLVGITIVAGLLVVGLWLWSRDRASLLQEQIKAGARPVQNRDERSSSVWSLLGGAAFLAAGWQVLMDFNLFTPIFADLGFNLTSAWDTLLGLSAIQVVCFFAHNRWLNRP</sequence>
<evidence type="ECO:0000256" key="1">
    <source>
        <dbReference type="SAM" id="Phobius"/>
    </source>
</evidence>
<proteinExistence type="predicted"/>
<evidence type="ECO:0000313" key="2">
    <source>
        <dbReference type="EMBL" id="AYG95203.1"/>
    </source>
</evidence>
<accession>A0A494RJL8</accession>
<keyword evidence="1" id="KW-0472">Membrane</keyword>
<dbReference type="AlphaFoldDB" id="A0A494RJL8"/>
<dbReference type="RefSeq" id="WP_121482351.1">
    <property type="nucleotide sequence ID" value="NZ_CP032707.1"/>
</dbReference>
<gene>
    <name evidence="2" type="ORF">D8I30_08435</name>
</gene>
<keyword evidence="1" id="KW-0812">Transmembrane</keyword>
<dbReference type="EMBL" id="CP032707">
    <property type="protein sequence ID" value="AYG95203.1"/>
    <property type="molecule type" value="Genomic_DNA"/>
</dbReference>
<dbReference type="Proteomes" id="UP000276984">
    <property type="component" value="Chromosome"/>
</dbReference>